<dbReference type="EMBL" id="BMHV01000047">
    <property type="protein sequence ID" value="GGF76276.1"/>
    <property type="molecule type" value="Genomic_DNA"/>
</dbReference>
<proteinExistence type="predicted"/>
<evidence type="ECO:0000313" key="2">
    <source>
        <dbReference type="Proteomes" id="UP000632498"/>
    </source>
</evidence>
<name>A0A917C8E6_9PROT</name>
<sequence length="92" mass="10677">MIIKVENLPLHEEVFEFLRANYYLADAADMSRKMGKSRSYMASLRYSCHEPSRDAYNSLFGYLQECLAETTDGDLRNCLETYITRIHSEVLA</sequence>
<protein>
    <submittedName>
        <fullName evidence="1">Uncharacterized protein</fullName>
    </submittedName>
</protein>
<keyword evidence="2" id="KW-1185">Reference proteome</keyword>
<accession>A0A917C8E6</accession>
<evidence type="ECO:0000313" key="1">
    <source>
        <dbReference type="EMBL" id="GGF76276.1"/>
    </source>
</evidence>
<dbReference type="Proteomes" id="UP000632498">
    <property type="component" value="Unassembled WGS sequence"/>
</dbReference>
<gene>
    <name evidence="1" type="ORF">GCM10011332_32800</name>
</gene>
<reference evidence="1" key="1">
    <citation type="journal article" date="2014" name="Int. J. Syst. Evol. Microbiol.">
        <title>Complete genome sequence of Corynebacterium casei LMG S-19264T (=DSM 44701T), isolated from a smear-ripened cheese.</title>
        <authorList>
            <consortium name="US DOE Joint Genome Institute (JGI-PGF)"/>
            <person name="Walter F."/>
            <person name="Albersmeier A."/>
            <person name="Kalinowski J."/>
            <person name="Ruckert C."/>
        </authorList>
    </citation>
    <scope>NUCLEOTIDE SEQUENCE</scope>
    <source>
        <strain evidence="1">CGMCC 1.15254</strain>
    </source>
</reference>
<organism evidence="1 2">
    <name type="scientific">Terasakiella brassicae</name>
    <dbReference type="NCBI Taxonomy" id="1634917"/>
    <lineage>
        <taxon>Bacteria</taxon>
        <taxon>Pseudomonadati</taxon>
        <taxon>Pseudomonadota</taxon>
        <taxon>Alphaproteobacteria</taxon>
        <taxon>Rhodospirillales</taxon>
        <taxon>Terasakiellaceae</taxon>
        <taxon>Terasakiella</taxon>
    </lineage>
</organism>
<dbReference type="AlphaFoldDB" id="A0A917C8E6"/>
<reference evidence="1" key="2">
    <citation type="submission" date="2020-09" db="EMBL/GenBank/DDBJ databases">
        <authorList>
            <person name="Sun Q."/>
            <person name="Zhou Y."/>
        </authorList>
    </citation>
    <scope>NUCLEOTIDE SEQUENCE</scope>
    <source>
        <strain evidence="1">CGMCC 1.15254</strain>
    </source>
</reference>
<comment type="caution">
    <text evidence="1">The sequence shown here is derived from an EMBL/GenBank/DDBJ whole genome shotgun (WGS) entry which is preliminary data.</text>
</comment>